<dbReference type="EMBL" id="PQXL01000151">
    <property type="protein sequence ID" value="THV50421.1"/>
    <property type="molecule type" value="Genomic_DNA"/>
</dbReference>
<evidence type="ECO:0000313" key="1">
    <source>
        <dbReference type="EMBL" id="THV50421.1"/>
    </source>
</evidence>
<proteinExistence type="predicted"/>
<dbReference type="PANTHER" id="PTHR35392:SF1">
    <property type="entry name" value="ZN(II)2CYS6 TRANSCRIPTION FACTOR (EUROFUNG)"/>
    <property type="match status" value="1"/>
</dbReference>
<dbReference type="Proteomes" id="UP000308671">
    <property type="component" value="Unassembled WGS sequence"/>
</dbReference>
<protein>
    <submittedName>
        <fullName evidence="1">Uncharacterized protein</fullName>
    </submittedName>
</protein>
<sequence length="607" mass="68681">MAASSRSPSYYDDMSNEFYSSNFDDYQSDINESLDFNHVSSTDFYLGSEMFLIPQMLGEQPYPSQHEFADTTSTYDSFQRLPPSSGFTSAKADVQEQFLPRSLGEICGQMITECCEVSEDPLNQHLIEEMYFEDDNDKNIEYSRKKRRPSQNKKARASNIPQSNVFKLDLRTPSISWAGSQPIASQESLSSVFEVNMNQQPKRKARSAFTPQGKKKVEAVRSVGACVQCKFRKRTCGTNEPCMLCIRRAGSLESAASLCTRESPFVELSISEFYSSKLLPLVTDFDVEFPIVEGQQNTIKIDGRGPASSPLYLEVTEIQSSFLTENSLKEVRRITRLNFGVSRPHDLNPDHPNVITVLNQSLFSSKEFEEWVMNYTDGNKIDNVNSTSFLFGVVYVKEKLPHKADLVDNTTKLIAFSYMLCKGLRIMTPTSQQDEAARYSVLRAQLETILFNLLRHTEKLVYDELQRLVFKTSGQLPKDAVVPVALVLWLLTRLQSLKASHVISLSEQNSSPSSGTSSAAASHQKHVLNLFISVFTALFRSSFPLLMNFEDKCNRVLLGENEDLIQLSKKLRRDLIAFKRSGHLKASTWNQGFLKEQVGRLRDVLTE</sequence>
<comment type="caution">
    <text evidence="1">The sequence shown here is derived from an EMBL/GenBank/DDBJ whole genome shotgun (WGS) entry which is preliminary data.</text>
</comment>
<accession>A0A4S8R0I6</accession>
<keyword evidence="2" id="KW-1185">Reference proteome</keyword>
<name>A0A4S8R0I6_9HELO</name>
<dbReference type="AlphaFoldDB" id="A0A4S8R0I6"/>
<dbReference type="InterPro" id="IPR052973">
    <property type="entry name" value="Fungal_sec-metab_reg_TF"/>
</dbReference>
<gene>
    <name evidence="1" type="ORF">BGAL_0151g00170</name>
</gene>
<dbReference type="PANTHER" id="PTHR35392">
    <property type="entry name" value="ZN(II)2CYS6 TRANSCRIPTION FACTOR (EUROFUNG)-RELATED-RELATED"/>
    <property type="match status" value="1"/>
</dbReference>
<dbReference type="OrthoDB" id="5426982at2759"/>
<organism evidence="1 2">
    <name type="scientific">Botrytis galanthina</name>
    <dbReference type="NCBI Taxonomy" id="278940"/>
    <lineage>
        <taxon>Eukaryota</taxon>
        <taxon>Fungi</taxon>
        <taxon>Dikarya</taxon>
        <taxon>Ascomycota</taxon>
        <taxon>Pezizomycotina</taxon>
        <taxon>Leotiomycetes</taxon>
        <taxon>Helotiales</taxon>
        <taxon>Sclerotiniaceae</taxon>
        <taxon>Botrytis</taxon>
    </lineage>
</organism>
<reference evidence="1 2" key="1">
    <citation type="submission" date="2017-12" db="EMBL/GenBank/DDBJ databases">
        <title>Comparative genomics of Botrytis spp.</title>
        <authorList>
            <person name="Valero-Jimenez C.A."/>
            <person name="Tapia P."/>
            <person name="Veloso J."/>
            <person name="Silva-Moreno E."/>
            <person name="Staats M."/>
            <person name="Valdes J.H."/>
            <person name="Van Kan J.A.L."/>
        </authorList>
    </citation>
    <scope>NUCLEOTIDE SEQUENCE [LARGE SCALE GENOMIC DNA]</scope>
    <source>
        <strain evidence="1 2">MUCL435</strain>
    </source>
</reference>
<evidence type="ECO:0000313" key="2">
    <source>
        <dbReference type="Proteomes" id="UP000308671"/>
    </source>
</evidence>